<evidence type="ECO:0000313" key="5">
    <source>
        <dbReference type="Proteomes" id="UP000664521"/>
    </source>
</evidence>
<dbReference type="Gene3D" id="3.40.390.10">
    <property type="entry name" value="Collagenase (Catalytic Domain)"/>
    <property type="match status" value="1"/>
</dbReference>
<proteinExistence type="predicted"/>
<feature type="region of interest" description="Disordered" evidence="2">
    <location>
        <begin position="292"/>
        <end position="315"/>
    </location>
</feature>
<dbReference type="AlphaFoldDB" id="A0A8H3F047"/>
<dbReference type="SUPFAM" id="SSF55486">
    <property type="entry name" value="Metalloproteases ('zincins'), catalytic domain"/>
    <property type="match status" value="1"/>
</dbReference>
<feature type="signal peptide" evidence="3">
    <location>
        <begin position="1"/>
        <end position="16"/>
    </location>
</feature>
<dbReference type="Proteomes" id="UP000664521">
    <property type="component" value="Unassembled WGS sequence"/>
</dbReference>
<dbReference type="GO" id="GO:0008237">
    <property type="term" value="F:metallopeptidase activity"/>
    <property type="evidence" value="ECO:0007669"/>
    <property type="project" value="InterPro"/>
</dbReference>
<organism evidence="4 5">
    <name type="scientific">Heterodermia speciosa</name>
    <dbReference type="NCBI Taxonomy" id="116794"/>
    <lineage>
        <taxon>Eukaryota</taxon>
        <taxon>Fungi</taxon>
        <taxon>Dikarya</taxon>
        <taxon>Ascomycota</taxon>
        <taxon>Pezizomycotina</taxon>
        <taxon>Lecanoromycetes</taxon>
        <taxon>OSLEUM clade</taxon>
        <taxon>Lecanoromycetidae</taxon>
        <taxon>Caliciales</taxon>
        <taxon>Physciaceae</taxon>
        <taxon>Heterodermia</taxon>
    </lineage>
</organism>
<evidence type="ECO:0000313" key="4">
    <source>
        <dbReference type="EMBL" id="CAF9915796.1"/>
    </source>
</evidence>
<keyword evidence="5" id="KW-1185">Reference proteome</keyword>
<gene>
    <name evidence="4" type="ORF">HETSPECPRED_002585</name>
</gene>
<keyword evidence="3" id="KW-0732">Signal</keyword>
<name>A0A8H3F047_9LECA</name>
<comment type="caution">
    <text evidence="4">The sequence shown here is derived from an EMBL/GenBank/DDBJ whole genome shotgun (WGS) entry which is preliminary data.</text>
</comment>
<accession>A0A8H3F047</accession>
<feature type="compositionally biased region" description="Basic and acidic residues" evidence="2">
    <location>
        <begin position="292"/>
        <end position="306"/>
    </location>
</feature>
<feature type="coiled-coil region" evidence="1">
    <location>
        <begin position="185"/>
        <end position="212"/>
    </location>
</feature>
<feature type="chain" id="PRO_5034393621" description="Lysine-specific metallo-endopeptidase domain-containing protein" evidence="3">
    <location>
        <begin position="17"/>
        <end position="498"/>
    </location>
</feature>
<dbReference type="EMBL" id="CAJPDS010000016">
    <property type="protein sequence ID" value="CAF9915796.1"/>
    <property type="molecule type" value="Genomic_DNA"/>
</dbReference>
<evidence type="ECO:0000256" key="3">
    <source>
        <dbReference type="SAM" id="SignalP"/>
    </source>
</evidence>
<evidence type="ECO:0000256" key="1">
    <source>
        <dbReference type="SAM" id="Coils"/>
    </source>
</evidence>
<reference evidence="4" key="1">
    <citation type="submission" date="2021-03" db="EMBL/GenBank/DDBJ databases">
        <authorList>
            <person name="Tagirdzhanova G."/>
        </authorList>
    </citation>
    <scope>NUCLEOTIDE SEQUENCE</scope>
</reference>
<protein>
    <recommendedName>
        <fullName evidence="6">Lysine-specific metallo-endopeptidase domain-containing protein</fullName>
    </recommendedName>
</protein>
<dbReference type="OrthoDB" id="5386462at2759"/>
<evidence type="ECO:0000256" key="2">
    <source>
        <dbReference type="SAM" id="MobiDB-lite"/>
    </source>
</evidence>
<evidence type="ECO:0008006" key="6">
    <source>
        <dbReference type="Google" id="ProtNLM"/>
    </source>
</evidence>
<sequence>MLFLISTLLLASTSVAKPTPAAATPPAQVTALTSFKFKGCDNSTRRDILNQNVEDAVTLASSGIKLVHDELSVSLTATNYSALLARTIDFSEQAAIDFFGPPNQNANVQARIVDTLLKASDAYPGWGVSDWWNDRYVLLSCVDHKGDCASGKYAGYFDPNKRDEKYPIVVFCDEFFTVLPSHSDAVSKMDKNKDLQQNVANLRSRATTFLHELLHINWGTAQECMGETACRDNLQMIGGKPVRTYKTGRSKLLARRNTTAAALNNDNYAYFSMAKFMQERYKKYPQYPSVWDPDKSKAENEQREKSQPGAPPSALEIFEDEGDAEYNEALDGPVIDGPMLESYWYPEWYQPLVNASFDDPVPELTPPAAILLDYRGPDIDDVACETSDRSPALDDCASAMGSLNLYPDLSAQPGEKGGTWWAGYFHSCAVAIHYQEDWAGKCNAALKDVGDHAWAIVEKCQKPGYGKVAGKVDFVREDCAAQIEVLKTSGLPPNGSPS</sequence>
<keyword evidence="1" id="KW-0175">Coiled coil</keyword>
<dbReference type="InterPro" id="IPR024079">
    <property type="entry name" value="MetalloPept_cat_dom_sf"/>
</dbReference>